<keyword evidence="5" id="KW-0904">Protein phosphatase</keyword>
<feature type="domain" description="PPM-type phosphatase" evidence="9">
    <location>
        <begin position="2"/>
        <end position="242"/>
    </location>
</feature>
<gene>
    <name evidence="10" type="ORF">KHA91_02270</name>
</gene>
<dbReference type="Proteomes" id="UP000676456">
    <property type="component" value="Unassembled WGS sequence"/>
</dbReference>
<dbReference type="InterPro" id="IPR001932">
    <property type="entry name" value="PPM-type_phosphatase-like_dom"/>
</dbReference>
<proteinExistence type="predicted"/>
<keyword evidence="4" id="KW-0378">Hydrolase</keyword>
<evidence type="ECO:0000256" key="3">
    <source>
        <dbReference type="ARBA" id="ARBA00022723"/>
    </source>
</evidence>
<evidence type="ECO:0000256" key="2">
    <source>
        <dbReference type="ARBA" id="ARBA00013081"/>
    </source>
</evidence>
<protein>
    <recommendedName>
        <fullName evidence="2">protein-serine/threonine phosphatase</fullName>
        <ecNumber evidence="2">3.1.3.16</ecNumber>
    </recommendedName>
</protein>
<evidence type="ECO:0000313" key="11">
    <source>
        <dbReference type="Proteomes" id="UP000676456"/>
    </source>
</evidence>
<dbReference type="NCBIfam" id="NF033484">
    <property type="entry name" value="Stp1_PP2C_phos"/>
    <property type="match status" value="1"/>
</dbReference>
<dbReference type="SUPFAM" id="SSF81606">
    <property type="entry name" value="PP2C-like"/>
    <property type="match status" value="1"/>
</dbReference>
<evidence type="ECO:0000256" key="8">
    <source>
        <dbReference type="ARBA" id="ARBA00048336"/>
    </source>
</evidence>
<name>A0A942ULR0_9BACI</name>
<keyword evidence="3" id="KW-0479">Metal-binding</keyword>
<dbReference type="EMBL" id="JAGYPN010000001">
    <property type="protein sequence ID" value="MBS4221582.1"/>
    <property type="molecule type" value="Genomic_DNA"/>
</dbReference>
<dbReference type="FunFam" id="3.60.40.10:FF:000002">
    <property type="entry name" value="Serine/threonine phosphatase stp"/>
    <property type="match status" value="1"/>
</dbReference>
<dbReference type="InterPro" id="IPR015655">
    <property type="entry name" value="PP2C"/>
</dbReference>
<organism evidence="10 11">
    <name type="scientific">Lederbergia citrea</name>
    <dbReference type="NCBI Taxonomy" id="2833581"/>
    <lineage>
        <taxon>Bacteria</taxon>
        <taxon>Bacillati</taxon>
        <taxon>Bacillota</taxon>
        <taxon>Bacilli</taxon>
        <taxon>Bacillales</taxon>
        <taxon>Bacillaceae</taxon>
        <taxon>Lederbergia</taxon>
    </lineage>
</organism>
<evidence type="ECO:0000256" key="6">
    <source>
        <dbReference type="ARBA" id="ARBA00023211"/>
    </source>
</evidence>
<dbReference type="RefSeq" id="WP_213096596.1">
    <property type="nucleotide sequence ID" value="NZ_JAGYPH010000001.1"/>
</dbReference>
<dbReference type="SMART" id="SM00331">
    <property type="entry name" value="PP2C_SIG"/>
    <property type="match status" value="1"/>
</dbReference>
<dbReference type="SMART" id="SM00332">
    <property type="entry name" value="PP2Cc"/>
    <property type="match status" value="1"/>
</dbReference>
<dbReference type="Pfam" id="PF13672">
    <property type="entry name" value="PP2C_2"/>
    <property type="match status" value="1"/>
</dbReference>
<comment type="caution">
    <text evidence="10">The sequence shown here is derived from an EMBL/GenBank/DDBJ whole genome shotgun (WGS) entry which is preliminary data.</text>
</comment>
<dbReference type="AlphaFoldDB" id="A0A942ULR0"/>
<dbReference type="CDD" id="cd00143">
    <property type="entry name" value="PP2Cc"/>
    <property type="match status" value="1"/>
</dbReference>
<evidence type="ECO:0000256" key="7">
    <source>
        <dbReference type="ARBA" id="ARBA00047761"/>
    </source>
</evidence>
<dbReference type="PANTHER" id="PTHR47992">
    <property type="entry name" value="PROTEIN PHOSPHATASE"/>
    <property type="match status" value="1"/>
</dbReference>
<comment type="catalytic activity">
    <reaction evidence="8">
        <text>O-phospho-L-threonyl-[protein] + H2O = L-threonyl-[protein] + phosphate</text>
        <dbReference type="Rhea" id="RHEA:47004"/>
        <dbReference type="Rhea" id="RHEA-COMP:11060"/>
        <dbReference type="Rhea" id="RHEA-COMP:11605"/>
        <dbReference type="ChEBI" id="CHEBI:15377"/>
        <dbReference type="ChEBI" id="CHEBI:30013"/>
        <dbReference type="ChEBI" id="CHEBI:43474"/>
        <dbReference type="ChEBI" id="CHEBI:61977"/>
        <dbReference type="EC" id="3.1.3.16"/>
    </reaction>
</comment>
<evidence type="ECO:0000256" key="5">
    <source>
        <dbReference type="ARBA" id="ARBA00022912"/>
    </source>
</evidence>
<keyword evidence="11" id="KW-1185">Reference proteome</keyword>
<dbReference type="GO" id="GO:0046872">
    <property type="term" value="F:metal ion binding"/>
    <property type="evidence" value="ECO:0007669"/>
    <property type="project" value="UniProtKB-KW"/>
</dbReference>
<evidence type="ECO:0000256" key="1">
    <source>
        <dbReference type="ARBA" id="ARBA00001936"/>
    </source>
</evidence>
<comment type="cofactor">
    <cofactor evidence="1">
        <name>Mn(2+)</name>
        <dbReference type="ChEBI" id="CHEBI:29035"/>
    </cofactor>
</comment>
<keyword evidence="6" id="KW-0464">Manganese</keyword>
<dbReference type="GO" id="GO:0004722">
    <property type="term" value="F:protein serine/threonine phosphatase activity"/>
    <property type="evidence" value="ECO:0007669"/>
    <property type="project" value="UniProtKB-EC"/>
</dbReference>
<evidence type="ECO:0000256" key="4">
    <source>
        <dbReference type="ARBA" id="ARBA00022801"/>
    </source>
</evidence>
<dbReference type="PROSITE" id="PS51746">
    <property type="entry name" value="PPM_2"/>
    <property type="match status" value="1"/>
</dbReference>
<dbReference type="InterPro" id="IPR036457">
    <property type="entry name" value="PPM-type-like_dom_sf"/>
</dbReference>
<sequence length="251" mass="27436">MIAFFKTDQGMVRRNNEDNGGVFFNSAGNCLAIVADGMGGHNAGEVASQIAVSSIREEWCAVEKEFTPDQAEKWLRTQITAVNEKIFKHSQTHKECDGMGTTIVAAICTPLFATVVNIGDSRCYLLNENGFKQITEDHSLVNELIKTGQISREDAELHPRKNVLLKTVGTESVMDMDITTITFEEGDKLLLCSDGLSNKVSNDEMATILNDGTEVSEKTTTLIGLANKYGGEDNISLAIIEACIESRCEEC</sequence>
<evidence type="ECO:0000313" key="10">
    <source>
        <dbReference type="EMBL" id="MBS4221582.1"/>
    </source>
</evidence>
<comment type="catalytic activity">
    <reaction evidence="7">
        <text>O-phospho-L-seryl-[protein] + H2O = L-seryl-[protein] + phosphate</text>
        <dbReference type="Rhea" id="RHEA:20629"/>
        <dbReference type="Rhea" id="RHEA-COMP:9863"/>
        <dbReference type="Rhea" id="RHEA-COMP:11604"/>
        <dbReference type="ChEBI" id="CHEBI:15377"/>
        <dbReference type="ChEBI" id="CHEBI:29999"/>
        <dbReference type="ChEBI" id="CHEBI:43474"/>
        <dbReference type="ChEBI" id="CHEBI:83421"/>
        <dbReference type="EC" id="3.1.3.16"/>
    </reaction>
</comment>
<reference evidence="10 11" key="1">
    <citation type="submission" date="2021-05" db="EMBL/GenBank/DDBJ databases">
        <title>Novel Bacillus species.</title>
        <authorList>
            <person name="Liu G."/>
        </authorList>
    </citation>
    <scope>NUCLEOTIDE SEQUENCE [LARGE SCALE GENOMIC DNA]</scope>
    <source>
        <strain evidence="10 11">FJAT-49682</strain>
    </source>
</reference>
<evidence type="ECO:0000259" key="9">
    <source>
        <dbReference type="PROSITE" id="PS51746"/>
    </source>
</evidence>
<accession>A0A942ULR0</accession>
<dbReference type="Gene3D" id="3.60.40.10">
    <property type="entry name" value="PPM-type phosphatase domain"/>
    <property type="match status" value="1"/>
</dbReference>
<dbReference type="EC" id="3.1.3.16" evidence="2"/>